<dbReference type="RefSeq" id="WP_190864370.1">
    <property type="nucleotide sequence ID" value="NZ_JACXIY010000025.1"/>
</dbReference>
<dbReference type="PANTHER" id="PTHR43280:SF2">
    <property type="entry name" value="HTH-TYPE TRANSCRIPTIONAL REGULATOR EXSA"/>
    <property type="match status" value="1"/>
</dbReference>
<dbReference type="PANTHER" id="PTHR43280">
    <property type="entry name" value="ARAC-FAMILY TRANSCRIPTIONAL REGULATOR"/>
    <property type="match status" value="1"/>
</dbReference>
<protein>
    <submittedName>
        <fullName evidence="6">Helix-turn-helix domain-containing protein</fullName>
    </submittedName>
</protein>
<dbReference type="InterPro" id="IPR018062">
    <property type="entry name" value="HTH_AraC-typ_CS"/>
</dbReference>
<accession>A0A927CMU4</accession>
<proteinExistence type="predicted"/>
<keyword evidence="3" id="KW-0804">Transcription</keyword>
<dbReference type="SMART" id="SM00342">
    <property type="entry name" value="HTH_ARAC"/>
    <property type="match status" value="1"/>
</dbReference>
<keyword evidence="7" id="KW-1185">Reference proteome</keyword>
<evidence type="ECO:0000256" key="2">
    <source>
        <dbReference type="ARBA" id="ARBA00023125"/>
    </source>
</evidence>
<name>A0A927CMU4_9BACL</name>
<dbReference type="Proteomes" id="UP000632125">
    <property type="component" value="Unassembled WGS sequence"/>
</dbReference>
<dbReference type="PROSITE" id="PS01124">
    <property type="entry name" value="HTH_ARAC_FAMILY_2"/>
    <property type="match status" value="1"/>
</dbReference>
<evidence type="ECO:0000256" key="1">
    <source>
        <dbReference type="ARBA" id="ARBA00023015"/>
    </source>
</evidence>
<keyword evidence="4" id="KW-1133">Transmembrane helix</keyword>
<feature type="transmembrane region" description="Helical" evidence="4">
    <location>
        <begin position="292"/>
        <end position="315"/>
    </location>
</feature>
<gene>
    <name evidence="6" type="ORF">IDH41_20590</name>
</gene>
<dbReference type="GO" id="GO:0043565">
    <property type="term" value="F:sequence-specific DNA binding"/>
    <property type="evidence" value="ECO:0007669"/>
    <property type="project" value="InterPro"/>
</dbReference>
<feature type="transmembrane region" description="Helical" evidence="4">
    <location>
        <begin position="12"/>
        <end position="33"/>
    </location>
</feature>
<evidence type="ECO:0000313" key="7">
    <source>
        <dbReference type="Proteomes" id="UP000632125"/>
    </source>
</evidence>
<dbReference type="GO" id="GO:0003700">
    <property type="term" value="F:DNA-binding transcription factor activity"/>
    <property type="evidence" value="ECO:0007669"/>
    <property type="project" value="InterPro"/>
</dbReference>
<evidence type="ECO:0000259" key="5">
    <source>
        <dbReference type="PROSITE" id="PS01124"/>
    </source>
</evidence>
<sequence>MRNRISEKIIYWKLISFFIMLSFIIVILLTVVFRSIYMEAAYKEATSDYRDSLSRISMGIRQLNEEVDYLFISVISNPVVESFLNQPEWDPYEEYKVRTEFSRFKHIHSRIHSMYIYSGQLRYFVSTQSGGADYEGFPDREVIHAGQERKNVMARELPGASGEAAQKVISYVYTKYAPDGQTIEHSIVINVPDFFAAGMPGAGEASDVLLLDKNGELLASSVQGPAAGILRDKARLEEVLSRAGSGEGASLPIGGRTYTVSSMPVDAAGWTLLAASDRSELTSFVLEKTNPILYIGCAVLLLSIVPIAFMARTIYSPIDLFIKRMNKSELVRKRSGNRQSELDYIMDGVADMLERMKELAEHNDKNKRELRHSFLKRLLTGAFDDSYLQEKSQQYEFHDQAVNRRVILLRVDEYYKVKPEHRHLYVITAEQIAKDCLQQAECIDSVMLEDGKIALIVDADAYPDMDVLRERLKDIQQKSLSALGRSLTIAVGRQAETLRELGLSYEHALGLSDCRLTAGYGQLLEQSYADSRQASQLQYPSEIERTLIDCIKLGKEAGLPEALDRLELALQTQACSDAHLVLLQLAVSCIRTVNGIMGENNGSFDFRDDYRKLDELEVLDDWKTWYMDLFVRHRSRIEELNAGKNNAKTLKMIQEAIDYIGENYGDVNLTVDAIAGKFGYSANYFAKLFKETTGQFINDHIRCIKIERAKNLLKETKLAVSEIAELTGYLNKNYFFYAFKKDTGMTPLSYRELNG</sequence>
<organism evidence="6 7">
    <name type="scientific">Paenibacillus arenilitoris</name>
    <dbReference type="NCBI Taxonomy" id="2772299"/>
    <lineage>
        <taxon>Bacteria</taxon>
        <taxon>Bacillati</taxon>
        <taxon>Bacillota</taxon>
        <taxon>Bacilli</taxon>
        <taxon>Bacillales</taxon>
        <taxon>Paenibacillaceae</taxon>
        <taxon>Paenibacillus</taxon>
    </lineage>
</organism>
<feature type="domain" description="HTH araC/xylS-type" evidence="5">
    <location>
        <begin position="654"/>
        <end position="753"/>
    </location>
</feature>
<evidence type="ECO:0000256" key="4">
    <source>
        <dbReference type="SAM" id="Phobius"/>
    </source>
</evidence>
<keyword evidence="4" id="KW-0812">Transmembrane</keyword>
<reference evidence="6" key="1">
    <citation type="submission" date="2020-09" db="EMBL/GenBank/DDBJ databases">
        <title>A novel bacterium of genus Paenibacillus, isolated from South China Sea.</title>
        <authorList>
            <person name="Huang H."/>
            <person name="Mo K."/>
            <person name="Hu Y."/>
        </authorList>
    </citation>
    <scope>NUCLEOTIDE SEQUENCE</scope>
    <source>
        <strain evidence="6">IB182493</strain>
    </source>
</reference>
<dbReference type="EMBL" id="JACXIY010000025">
    <property type="protein sequence ID" value="MBD2870988.1"/>
    <property type="molecule type" value="Genomic_DNA"/>
</dbReference>
<dbReference type="InterPro" id="IPR009057">
    <property type="entry name" value="Homeodomain-like_sf"/>
</dbReference>
<evidence type="ECO:0000256" key="3">
    <source>
        <dbReference type="ARBA" id="ARBA00023163"/>
    </source>
</evidence>
<dbReference type="InterPro" id="IPR018060">
    <property type="entry name" value="HTH_AraC"/>
</dbReference>
<keyword evidence="1" id="KW-0805">Transcription regulation</keyword>
<keyword evidence="2" id="KW-0238">DNA-binding</keyword>
<dbReference type="Pfam" id="PF12833">
    <property type="entry name" value="HTH_18"/>
    <property type="match status" value="1"/>
</dbReference>
<keyword evidence="4" id="KW-0472">Membrane</keyword>
<dbReference type="AlphaFoldDB" id="A0A927CMU4"/>
<comment type="caution">
    <text evidence="6">The sequence shown here is derived from an EMBL/GenBank/DDBJ whole genome shotgun (WGS) entry which is preliminary data.</text>
</comment>
<dbReference type="PROSITE" id="PS00041">
    <property type="entry name" value="HTH_ARAC_FAMILY_1"/>
    <property type="match status" value="1"/>
</dbReference>
<dbReference type="Gene3D" id="1.10.10.60">
    <property type="entry name" value="Homeodomain-like"/>
    <property type="match status" value="2"/>
</dbReference>
<dbReference type="SUPFAM" id="SSF46689">
    <property type="entry name" value="Homeodomain-like"/>
    <property type="match status" value="1"/>
</dbReference>
<evidence type="ECO:0000313" key="6">
    <source>
        <dbReference type="EMBL" id="MBD2870988.1"/>
    </source>
</evidence>